<accession>A0AAN7UPN3</accession>
<name>A0AAN7UPN3_9PEZI</name>
<sequence>MTHIRNQEKAVEVVEVDTFGVQRLQDFLVEVGAAARRDEAVRCSVILQDLATALHERRQIKVMR</sequence>
<proteinExistence type="predicted"/>
<dbReference type="EMBL" id="JAWHQM010000034">
    <property type="protein sequence ID" value="KAK5633598.1"/>
    <property type="molecule type" value="Genomic_DNA"/>
</dbReference>
<protein>
    <submittedName>
        <fullName evidence="1">Uncharacterized protein</fullName>
    </submittedName>
</protein>
<evidence type="ECO:0000313" key="1">
    <source>
        <dbReference type="EMBL" id="KAK5633598.1"/>
    </source>
</evidence>
<dbReference type="AlphaFoldDB" id="A0AAN7UPN3"/>
<evidence type="ECO:0000313" key="2">
    <source>
        <dbReference type="Proteomes" id="UP001305414"/>
    </source>
</evidence>
<comment type="caution">
    <text evidence="1">The sequence shown here is derived from an EMBL/GenBank/DDBJ whole genome shotgun (WGS) entry which is preliminary data.</text>
</comment>
<dbReference type="Proteomes" id="UP001305414">
    <property type="component" value="Unassembled WGS sequence"/>
</dbReference>
<reference evidence="1 2" key="1">
    <citation type="submission" date="2023-10" db="EMBL/GenBank/DDBJ databases">
        <title>Draft genome sequence of Xylaria bambusicola isolate GMP-LS, the root and basal stem rot pathogen of sugarcane in Indonesia.</title>
        <authorList>
            <person name="Selvaraj P."/>
            <person name="Muralishankar V."/>
            <person name="Muruganantham S."/>
            <person name="Sp S."/>
            <person name="Haryani S."/>
            <person name="Lau K.J.X."/>
            <person name="Naqvi N.I."/>
        </authorList>
    </citation>
    <scope>NUCLEOTIDE SEQUENCE [LARGE SCALE GENOMIC DNA]</scope>
    <source>
        <strain evidence="1">GMP-LS</strain>
    </source>
</reference>
<organism evidence="1 2">
    <name type="scientific">Xylaria bambusicola</name>
    <dbReference type="NCBI Taxonomy" id="326684"/>
    <lineage>
        <taxon>Eukaryota</taxon>
        <taxon>Fungi</taxon>
        <taxon>Dikarya</taxon>
        <taxon>Ascomycota</taxon>
        <taxon>Pezizomycotina</taxon>
        <taxon>Sordariomycetes</taxon>
        <taxon>Xylariomycetidae</taxon>
        <taxon>Xylariales</taxon>
        <taxon>Xylariaceae</taxon>
        <taxon>Xylaria</taxon>
    </lineage>
</organism>
<keyword evidence="2" id="KW-1185">Reference proteome</keyword>
<gene>
    <name evidence="1" type="ORF">RRF57_009312</name>
</gene>